<name>A0AAE0J6L3_9PEZI</name>
<keyword evidence="3" id="KW-0472">Membrane</keyword>
<feature type="region of interest" description="Disordered" evidence="2">
    <location>
        <begin position="1"/>
        <end position="44"/>
    </location>
</feature>
<feature type="coiled-coil region" evidence="1">
    <location>
        <begin position="90"/>
        <end position="117"/>
    </location>
</feature>
<proteinExistence type="predicted"/>
<feature type="transmembrane region" description="Helical" evidence="3">
    <location>
        <begin position="48"/>
        <end position="68"/>
    </location>
</feature>
<evidence type="ECO:0000313" key="4">
    <source>
        <dbReference type="EMBL" id="KAK3337497.1"/>
    </source>
</evidence>
<comment type="caution">
    <text evidence="4">The sequence shown here is derived from an EMBL/GenBank/DDBJ whole genome shotgun (WGS) entry which is preliminary data.</text>
</comment>
<keyword evidence="5" id="KW-1185">Reference proteome</keyword>
<reference evidence="4" key="2">
    <citation type="submission" date="2023-06" db="EMBL/GenBank/DDBJ databases">
        <authorList>
            <consortium name="Lawrence Berkeley National Laboratory"/>
            <person name="Haridas S."/>
            <person name="Hensen N."/>
            <person name="Bonometti L."/>
            <person name="Westerberg I."/>
            <person name="Brannstrom I.O."/>
            <person name="Guillou S."/>
            <person name="Cros-Aarteil S."/>
            <person name="Calhoun S."/>
            <person name="Kuo A."/>
            <person name="Mondo S."/>
            <person name="Pangilinan J."/>
            <person name="Riley R."/>
            <person name="Labutti K."/>
            <person name="Andreopoulos B."/>
            <person name="Lipzen A."/>
            <person name="Chen C."/>
            <person name="Yanf M."/>
            <person name="Daum C."/>
            <person name="Ng V."/>
            <person name="Clum A."/>
            <person name="Steindorff A."/>
            <person name="Ohm R."/>
            <person name="Martin F."/>
            <person name="Silar P."/>
            <person name="Natvig D."/>
            <person name="Lalanne C."/>
            <person name="Gautier V."/>
            <person name="Ament-Velasquez S.L."/>
            <person name="Kruys A."/>
            <person name="Hutchinson M.I."/>
            <person name="Powell A.J."/>
            <person name="Barry K."/>
            <person name="Miller A.N."/>
            <person name="Grigoriev I.V."/>
            <person name="Debuchy R."/>
            <person name="Gladieux P."/>
            <person name="Thoren M.H."/>
            <person name="Johannesson H."/>
        </authorList>
    </citation>
    <scope>NUCLEOTIDE SEQUENCE</scope>
    <source>
        <strain evidence="4">SMH4131-1</strain>
    </source>
</reference>
<dbReference type="EMBL" id="JAUEPO010000001">
    <property type="protein sequence ID" value="KAK3337497.1"/>
    <property type="molecule type" value="Genomic_DNA"/>
</dbReference>
<protein>
    <submittedName>
        <fullName evidence="4">Uncharacterized protein</fullName>
    </submittedName>
</protein>
<evidence type="ECO:0000313" key="5">
    <source>
        <dbReference type="Proteomes" id="UP001286456"/>
    </source>
</evidence>
<evidence type="ECO:0000256" key="2">
    <source>
        <dbReference type="SAM" id="MobiDB-lite"/>
    </source>
</evidence>
<keyword evidence="1" id="KW-0175">Coiled coil</keyword>
<feature type="compositionally biased region" description="Low complexity" evidence="2">
    <location>
        <begin position="1"/>
        <end position="17"/>
    </location>
</feature>
<organism evidence="4 5">
    <name type="scientific">Cercophora scortea</name>
    <dbReference type="NCBI Taxonomy" id="314031"/>
    <lineage>
        <taxon>Eukaryota</taxon>
        <taxon>Fungi</taxon>
        <taxon>Dikarya</taxon>
        <taxon>Ascomycota</taxon>
        <taxon>Pezizomycotina</taxon>
        <taxon>Sordariomycetes</taxon>
        <taxon>Sordariomycetidae</taxon>
        <taxon>Sordariales</taxon>
        <taxon>Lasiosphaeriaceae</taxon>
        <taxon>Cercophora</taxon>
    </lineage>
</organism>
<reference evidence="4" key="1">
    <citation type="journal article" date="2023" name="Mol. Phylogenet. Evol.">
        <title>Genome-scale phylogeny and comparative genomics of the fungal order Sordariales.</title>
        <authorList>
            <person name="Hensen N."/>
            <person name="Bonometti L."/>
            <person name="Westerberg I."/>
            <person name="Brannstrom I.O."/>
            <person name="Guillou S."/>
            <person name="Cros-Aarteil S."/>
            <person name="Calhoun S."/>
            <person name="Haridas S."/>
            <person name="Kuo A."/>
            <person name="Mondo S."/>
            <person name="Pangilinan J."/>
            <person name="Riley R."/>
            <person name="LaButti K."/>
            <person name="Andreopoulos B."/>
            <person name="Lipzen A."/>
            <person name="Chen C."/>
            <person name="Yan M."/>
            <person name="Daum C."/>
            <person name="Ng V."/>
            <person name="Clum A."/>
            <person name="Steindorff A."/>
            <person name="Ohm R.A."/>
            <person name="Martin F."/>
            <person name="Silar P."/>
            <person name="Natvig D.O."/>
            <person name="Lalanne C."/>
            <person name="Gautier V."/>
            <person name="Ament-Velasquez S.L."/>
            <person name="Kruys A."/>
            <person name="Hutchinson M.I."/>
            <person name="Powell A.J."/>
            <person name="Barry K."/>
            <person name="Miller A.N."/>
            <person name="Grigoriev I.V."/>
            <person name="Debuchy R."/>
            <person name="Gladieux P."/>
            <person name="Hiltunen Thoren M."/>
            <person name="Johannesson H."/>
        </authorList>
    </citation>
    <scope>NUCLEOTIDE SEQUENCE</scope>
    <source>
        <strain evidence="4">SMH4131-1</strain>
    </source>
</reference>
<keyword evidence="3" id="KW-1133">Transmembrane helix</keyword>
<sequence>MSSKAKAASAAAKTATKFARVGRQKQSLGQPPTPPPGKSPPWPTWKRVLWTGVFTVVTFTGTIYGAGLKTQKEWKEEKQKIREATPEEKISVLQQRRKQLEKQKHELDVKLTELQKRMMAEGTKTGGEKS</sequence>
<gene>
    <name evidence="4" type="ORF">B0T19DRAFT_397113</name>
</gene>
<evidence type="ECO:0000256" key="3">
    <source>
        <dbReference type="SAM" id="Phobius"/>
    </source>
</evidence>
<feature type="compositionally biased region" description="Pro residues" evidence="2">
    <location>
        <begin position="31"/>
        <end position="43"/>
    </location>
</feature>
<dbReference type="AlphaFoldDB" id="A0AAE0J6L3"/>
<accession>A0AAE0J6L3</accession>
<keyword evidence="3" id="KW-0812">Transmembrane</keyword>
<dbReference type="Proteomes" id="UP001286456">
    <property type="component" value="Unassembled WGS sequence"/>
</dbReference>
<evidence type="ECO:0000256" key="1">
    <source>
        <dbReference type="SAM" id="Coils"/>
    </source>
</evidence>